<feature type="domain" description="EGF-like" evidence="10">
    <location>
        <begin position="20"/>
        <end position="60"/>
    </location>
</feature>
<dbReference type="FunFam" id="2.10.25.10:FF:000008">
    <property type="entry name" value="Signal peptide, CUB domain, EGF-like 2"/>
    <property type="match status" value="1"/>
</dbReference>
<dbReference type="Pfam" id="PF07645">
    <property type="entry name" value="EGF_CA"/>
    <property type="match status" value="1"/>
</dbReference>
<dbReference type="SMART" id="SM00181">
    <property type="entry name" value="EGF"/>
    <property type="match status" value="5"/>
</dbReference>
<dbReference type="SUPFAM" id="SSF57196">
    <property type="entry name" value="EGF/Laminin"/>
    <property type="match status" value="2"/>
</dbReference>
<reference evidence="11" key="2">
    <citation type="submission" date="2025-09" db="UniProtKB">
        <authorList>
            <consortium name="Ensembl"/>
        </authorList>
    </citation>
    <scope>IDENTIFICATION</scope>
</reference>
<dbReference type="InterPro" id="IPR001881">
    <property type="entry name" value="EGF-like_Ca-bd_dom"/>
</dbReference>
<dbReference type="InterPro" id="IPR052071">
    <property type="entry name" value="SCUB_EGF-like_domain"/>
</dbReference>
<evidence type="ECO:0000313" key="11">
    <source>
        <dbReference type="Ensembl" id="ENSPSTP00000009446.1"/>
    </source>
</evidence>
<dbReference type="Pfam" id="PF14670">
    <property type="entry name" value="FXa_inhibition"/>
    <property type="match status" value="2"/>
</dbReference>
<evidence type="ECO:0000256" key="1">
    <source>
        <dbReference type="ARBA" id="ARBA00004613"/>
    </source>
</evidence>
<reference evidence="11" key="1">
    <citation type="submission" date="2025-08" db="UniProtKB">
        <authorList>
            <consortium name="Ensembl"/>
        </authorList>
    </citation>
    <scope>IDENTIFICATION</scope>
</reference>
<keyword evidence="7" id="KW-1015">Disulfide bond</keyword>
<dbReference type="PROSITE" id="PS00010">
    <property type="entry name" value="ASX_HYDROXYL"/>
    <property type="match status" value="3"/>
</dbReference>
<evidence type="ECO:0000256" key="8">
    <source>
        <dbReference type="ARBA" id="ARBA00023180"/>
    </source>
</evidence>
<dbReference type="FunFam" id="2.10.25.10:FF:000161">
    <property type="entry name" value="Signal peptide, CUB domain and EGF-like domain-containing 3"/>
    <property type="match status" value="1"/>
</dbReference>
<name>A0A8C9F319_PAVCR</name>
<evidence type="ECO:0000256" key="6">
    <source>
        <dbReference type="ARBA" id="ARBA00022837"/>
    </source>
</evidence>
<evidence type="ECO:0000256" key="2">
    <source>
        <dbReference type="ARBA" id="ARBA00022525"/>
    </source>
</evidence>
<dbReference type="InterPro" id="IPR000742">
    <property type="entry name" value="EGF"/>
</dbReference>
<dbReference type="Proteomes" id="UP000694428">
    <property type="component" value="Unplaced"/>
</dbReference>
<protein>
    <recommendedName>
        <fullName evidence="10">EGF-like domain-containing protein</fullName>
    </recommendedName>
</protein>
<evidence type="ECO:0000256" key="3">
    <source>
        <dbReference type="ARBA" id="ARBA00022536"/>
    </source>
</evidence>
<dbReference type="FunFam" id="2.10.25.10:FF:000124">
    <property type="entry name" value="Signal peptide, CUB domain and EGF-like domain-containing 3"/>
    <property type="match status" value="1"/>
</dbReference>
<evidence type="ECO:0000256" key="4">
    <source>
        <dbReference type="ARBA" id="ARBA00022729"/>
    </source>
</evidence>
<keyword evidence="5" id="KW-0677">Repeat</keyword>
<keyword evidence="8" id="KW-0325">Glycoprotein</keyword>
<dbReference type="CDD" id="cd00054">
    <property type="entry name" value="EGF_CA"/>
    <property type="match status" value="2"/>
</dbReference>
<dbReference type="PANTHER" id="PTHR24046">
    <property type="entry name" value="SIGNAL PEPTIDE, CUB AND EGF-LIKE DOMAIN-CONTAINING"/>
    <property type="match status" value="1"/>
</dbReference>
<dbReference type="FunFam" id="2.10.25.10:FF:000110">
    <property type="entry name" value="Signal peptide, CUB domain and EGF-like domain-containing 1"/>
    <property type="match status" value="1"/>
</dbReference>
<dbReference type="GO" id="GO:0005615">
    <property type="term" value="C:extracellular space"/>
    <property type="evidence" value="ECO:0007669"/>
    <property type="project" value="TreeGrafter"/>
</dbReference>
<dbReference type="AlphaFoldDB" id="A0A8C9F319"/>
<evidence type="ECO:0000256" key="7">
    <source>
        <dbReference type="ARBA" id="ARBA00023157"/>
    </source>
</evidence>
<keyword evidence="12" id="KW-1185">Reference proteome</keyword>
<dbReference type="PROSITE" id="PS50026">
    <property type="entry name" value="EGF_3"/>
    <property type="match status" value="2"/>
</dbReference>
<proteinExistence type="predicted"/>
<dbReference type="InterPro" id="IPR018097">
    <property type="entry name" value="EGF_Ca-bd_CS"/>
</dbReference>
<keyword evidence="3 9" id="KW-0245">EGF-like domain</keyword>
<dbReference type="PROSITE" id="PS01187">
    <property type="entry name" value="EGF_CA"/>
    <property type="match status" value="3"/>
</dbReference>
<dbReference type="GO" id="GO:0005509">
    <property type="term" value="F:calcium ion binding"/>
    <property type="evidence" value="ECO:0007669"/>
    <property type="project" value="InterPro"/>
</dbReference>
<dbReference type="FunFam" id="2.10.25.10:FF:000028">
    <property type="entry name" value="Signal peptide, CUB domain and EGF-like domain-containing 2"/>
    <property type="match status" value="1"/>
</dbReference>
<dbReference type="GO" id="GO:0009986">
    <property type="term" value="C:cell surface"/>
    <property type="evidence" value="ECO:0007669"/>
    <property type="project" value="TreeGrafter"/>
</dbReference>
<dbReference type="InterPro" id="IPR024731">
    <property type="entry name" value="NELL2-like_EGF"/>
</dbReference>
<dbReference type="InterPro" id="IPR049883">
    <property type="entry name" value="NOTCH1_EGF-like"/>
</dbReference>
<feature type="domain" description="EGF-like" evidence="10">
    <location>
        <begin position="97"/>
        <end position="133"/>
    </location>
</feature>
<sequence>LGCVTVSGLTSFWGLFCIPDVDECAEATDDCHIDAICQNTPKSYKCICKPGYKGEGKQCEGKDSSLNLQCAFLWIPFPSGCVFYVYYTVFLFPSLLDVDECQDNNGGCQQICVNTMGSYECQCKEGFFLSDNQHTCIHRSIGKCLIFIVRTWPSGGKALTCNYGNGGCQHTCDDTDTGPVCGCHQKYALHSDGRTCIETCAVNNGGCDRTCKDTATGVRCSCPVGFTLQPDGKTCKDIDECSISNGSCDYGCLNTMGSYECVCPPGKKLHWNKKDCVGKCSCAHKCKSSYIIMYVIV</sequence>
<dbReference type="InterPro" id="IPR009030">
    <property type="entry name" value="Growth_fac_rcpt_cys_sf"/>
</dbReference>
<evidence type="ECO:0000313" key="12">
    <source>
        <dbReference type="Proteomes" id="UP000694428"/>
    </source>
</evidence>
<dbReference type="SMART" id="SM00179">
    <property type="entry name" value="EGF_CA"/>
    <property type="match status" value="4"/>
</dbReference>
<evidence type="ECO:0000259" key="10">
    <source>
        <dbReference type="PROSITE" id="PS50026"/>
    </source>
</evidence>
<dbReference type="PANTHER" id="PTHR24046:SF4">
    <property type="entry name" value="SIGNAL PEPTIDE, CUB AND EGF-LIKE DOMAIN-CONTAINING PROTEIN 1"/>
    <property type="match status" value="1"/>
</dbReference>
<keyword evidence="4" id="KW-0732">Signal</keyword>
<dbReference type="SUPFAM" id="SSF57184">
    <property type="entry name" value="Growth factor receptor domain"/>
    <property type="match status" value="1"/>
</dbReference>
<evidence type="ECO:0000256" key="9">
    <source>
        <dbReference type="PROSITE-ProRule" id="PRU00076"/>
    </source>
</evidence>
<organism evidence="11 12">
    <name type="scientific">Pavo cristatus</name>
    <name type="common">Indian peafowl</name>
    <name type="synonym">Blue peafowl</name>
    <dbReference type="NCBI Taxonomy" id="9049"/>
    <lineage>
        <taxon>Eukaryota</taxon>
        <taxon>Metazoa</taxon>
        <taxon>Chordata</taxon>
        <taxon>Craniata</taxon>
        <taxon>Vertebrata</taxon>
        <taxon>Euteleostomi</taxon>
        <taxon>Archelosauria</taxon>
        <taxon>Archosauria</taxon>
        <taxon>Dinosauria</taxon>
        <taxon>Saurischia</taxon>
        <taxon>Theropoda</taxon>
        <taxon>Coelurosauria</taxon>
        <taxon>Aves</taxon>
        <taxon>Neognathae</taxon>
        <taxon>Galloanserae</taxon>
        <taxon>Galliformes</taxon>
        <taxon>Phasianidae</taxon>
        <taxon>Phasianinae</taxon>
        <taxon>Pavo</taxon>
    </lineage>
</organism>
<comment type="caution">
    <text evidence="9">Lacks conserved residue(s) required for the propagation of feature annotation.</text>
</comment>
<keyword evidence="6" id="KW-0106">Calcium</keyword>
<accession>A0A8C9F319</accession>
<dbReference type="Gene3D" id="2.10.25.10">
    <property type="entry name" value="Laminin"/>
    <property type="match status" value="5"/>
</dbReference>
<dbReference type="InterPro" id="IPR000152">
    <property type="entry name" value="EGF-type_Asp/Asn_hydroxyl_site"/>
</dbReference>
<dbReference type="GO" id="GO:0007165">
    <property type="term" value="P:signal transduction"/>
    <property type="evidence" value="ECO:0007669"/>
    <property type="project" value="TreeGrafter"/>
</dbReference>
<dbReference type="PROSITE" id="PS01186">
    <property type="entry name" value="EGF_2"/>
    <property type="match status" value="1"/>
</dbReference>
<keyword evidence="2" id="KW-0964">Secreted</keyword>
<dbReference type="Ensembl" id="ENSPSTT00000009918.1">
    <property type="protein sequence ID" value="ENSPSTP00000009446.1"/>
    <property type="gene ID" value="ENSPSTG00000006651.1"/>
</dbReference>
<comment type="subcellular location">
    <subcellularLocation>
        <location evidence="1">Secreted</location>
    </subcellularLocation>
</comment>
<evidence type="ECO:0000256" key="5">
    <source>
        <dbReference type="ARBA" id="ARBA00022737"/>
    </source>
</evidence>
<dbReference type="Pfam" id="PF12947">
    <property type="entry name" value="EGF_3"/>
    <property type="match status" value="1"/>
</dbReference>